<reference evidence="19" key="1">
    <citation type="submission" date="2014-07" db="EMBL/GenBank/DDBJ databases">
        <title>Survey of hpv types present in individual skin lesions.</title>
        <authorList>
            <person name="Arroyo Muhr L.S."/>
            <person name="Hultin E."/>
            <person name="Bzhalava D."/>
            <person name="Eklund C."/>
            <person name="Lagheden C."/>
            <person name="Ekstrom J."/>
            <person name="Johansson H."/>
            <person name="Forslund O."/>
            <person name="Dillner J."/>
        </authorList>
    </citation>
    <scope>NUCLEOTIDE SEQUENCE [LARGE SCALE GENOMIC DNA]</scope>
</reference>
<dbReference type="Pfam" id="PF00518">
    <property type="entry name" value="E6"/>
    <property type="match status" value="1"/>
</dbReference>
<keyword evidence="13 16" id="KW-1035">Host cytoplasm</keyword>
<evidence type="ECO:0000256" key="12">
    <source>
        <dbReference type="ARBA" id="ARBA00023163"/>
    </source>
</evidence>
<keyword evidence="14 16" id="KW-0899">Viral immunoevasion</keyword>
<evidence type="ECO:0000256" key="13">
    <source>
        <dbReference type="ARBA" id="ARBA00023200"/>
    </source>
</evidence>
<keyword evidence="9 16" id="KW-0805">Transcription regulation</keyword>
<comment type="subunit">
    <text evidence="16">Forms homodimers. Interacts with ubiquitin-protein ligase UBE3A/E6-AP; this interaction stimulates UBE3A ubiquitin activity. Interacts with host BAK1.</text>
</comment>
<proteinExistence type="inferred from homology"/>
<dbReference type="InterPro" id="IPR038575">
    <property type="entry name" value="E6_sf"/>
</dbReference>
<name>A0A088FMH1_9PAPI</name>
<feature type="zinc finger region" evidence="16">
    <location>
        <begin position="101"/>
        <end position="137"/>
    </location>
</feature>
<dbReference type="InterPro" id="IPR001334">
    <property type="entry name" value="E6"/>
</dbReference>
<keyword evidence="8 16" id="KW-0862">Zinc</keyword>
<keyword evidence="15 16" id="KW-1119">Modulation of host cell apoptosis by virus</keyword>
<dbReference type="Proteomes" id="UP000104554">
    <property type="component" value="Segment"/>
</dbReference>
<keyword evidence="3 16" id="KW-1048">Host nucleus</keyword>
<keyword evidence="12 16" id="KW-0804">Transcription</keyword>
<comment type="similarity">
    <text evidence="1 16 17">Belongs to the papillomaviridae E6 protein family.</text>
</comment>
<keyword evidence="5 16" id="KW-1090">Inhibition of host innate immune response by virus</keyword>
<evidence type="ECO:0000256" key="17">
    <source>
        <dbReference type="RuleBase" id="RU363123"/>
    </source>
</evidence>
<comment type="caution">
    <text evidence="16">Lacks conserved residue(s) required for the propagation of feature annotation.</text>
</comment>
<dbReference type="HAMAP" id="MF_04006">
    <property type="entry name" value="HPV_E6"/>
    <property type="match status" value="1"/>
</dbReference>
<gene>
    <name evidence="16 18" type="primary">E6</name>
</gene>
<comment type="subcellular location">
    <subcellularLocation>
        <location evidence="16 17">Host cytoplasm</location>
    </subcellularLocation>
    <subcellularLocation>
        <location evidence="16 17">Host nucleus</location>
    </subcellularLocation>
</comment>
<dbReference type="Gene3D" id="3.30.240.40">
    <property type="entry name" value="E6 early regulatory protein"/>
    <property type="match status" value="2"/>
</dbReference>
<evidence type="ECO:0000256" key="11">
    <source>
        <dbReference type="ARBA" id="ARBA00023159"/>
    </source>
</evidence>
<dbReference type="GO" id="GO:0030430">
    <property type="term" value="C:host cell cytoplasm"/>
    <property type="evidence" value="ECO:0007669"/>
    <property type="project" value="UniProtKB-SubCell"/>
</dbReference>
<evidence type="ECO:0000256" key="15">
    <source>
        <dbReference type="ARBA" id="ARBA00023323"/>
    </source>
</evidence>
<evidence type="ECO:0000256" key="2">
    <source>
        <dbReference type="ARBA" id="ARBA00022518"/>
    </source>
</evidence>
<dbReference type="GO" id="GO:0039648">
    <property type="term" value="P:symbiont-mediated perturbation of host ubiquitin-like protein modification"/>
    <property type="evidence" value="ECO:0007669"/>
    <property type="project" value="UniProtKB-UniRule"/>
</dbReference>
<evidence type="ECO:0000313" key="18">
    <source>
        <dbReference type="EMBL" id="AIM47228.1"/>
    </source>
</evidence>
<evidence type="ECO:0000256" key="4">
    <source>
        <dbReference type="ARBA" id="ARBA00022581"/>
    </source>
</evidence>
<keyword evidence="2 16" id="KW-0244">Early protein</keyword>
<dbReference type="GO" id="GO:0003677">
    <property type="term" value="F:DNA binding"/>
    <property type="evidence" value="ECO:0007669"/>
    <property type="project" value="UniProtKB-UniRule"/>
</dbReference>
<evidence type="ECO:0000256" key="7">
    <source>
        <dbReference type="ARBA" id="ARBA00022771"/>
    </source>
</evidence>
<evidence type="ECO:0000256" key="6">
    <source>
        <dbReference type="ARBA" id="ARBA00022723"/>
    </source>
</evidence>
<evidence type="ECO:0000256" key="10">
    <source>
        <dbReference type="ARBA" id="ARBA00023125"/>
    </source>
</evidence>
<dbReference type="GO" id="GO:0006355">
    <property type="term" value="P:regulation of DNA-templated transcription"/>
    <property type="evidence" value="ECO:0007669"/>
    <property type="project" value="UniProtKB-UniRule"/>
</dbReference>
<keyword evidence="4 16" id="KW-0945">Host-virus interaction</keyword>
<keyword evidence="11 16" id="KW-0010">Activator</keyword>
<feature type="zinc finger region" evidence="16">
    <location>
        <begin position="28"/>
        <end position="64"/>
    </location>
</feature>
<dbReference type="GO" id="GO:0008270">
    <property type="term" value="F:zinc ion binding"/>
    <property type="evidence" value="ECO:0007669"/>
    <property type="project" value="UniProtKB-KW"/>
</dbReference>
<evidence type="ECO:0000256" key="3">
    <source>
        <dbReference type="ARBA" id="ARBA00022562"/>
    </source>
</evidence>
<accession>A0A088FMH1</accession>
<keyword evidence="10 16" id="KW-0238">DNA-binding</keyword>
<evidence type="ECO:0000256" key="16">
    <source>
        <dbReference type="HAMAP-Rule" id="MF_04006"/>
    </source>
</evidence>
<dbReference type="SUPFAM" id="SSF161229">
    <property type="entry name" value="E6 C-terminal domain-like"/>
    <property type="match status" value="2"/>
</dbReference>
<dbReference type="GO" id="GO:0052170">
    <property type="term" value="P:symbiont-mediated suppression of host innate immune response"/>
    <property type="evidence" value="ECO:0007669"/>
    <property type="project" value="UniProtKB-KW"/>
</dbReference>
<evidence type="ECO:0000256" key="8">
    <source>
        <dbReference type="ARBA" id="ARBA00022833"/>
    </source>
</evidence>
<evidence type="ECO:0000256" key="5">
    <source>
        <dbReference type="ARBA" id="ARBA00022632"/>
    </source>
</evidence>
<dbReference type="GO" id="GO:0042025">
    <property type="term" value="C:host cell nucleus"/>
    <property type="evidence" value="ECO:0007669"/>
    <property type="project" value="UniProtKB-SubCell"/>
</dbReference>
<evidence type="ECO:0000313" key="19">
    <source>
        <dbReference type="Proteomes" id="UP000104554"/>
    </source>
</evidence>
<keyword evidence="7 16" id="KW-0863">Zinc-finger</keyword>
<dbReference type="GO" id="GO:0039502">
    <property type="term" value="P:symbiont-mediated suppression of host type I interferon-mediated signaling pathway"/>
    <property type="evidence" value="ECO:0007669"/>
    <property type="project" value="UniProtKB-UniRule"/>
</dbReference>
<protein>
    <recommendedName>
        <fullName evidence="16 17">Protein E6</fullName>
    </recommendedName>
</protein>
<dbReference type="EMBL" id="KM085343">
    <property type="protein sequence ID" value="AIM47228.1"/>
    <property type="molecule type" value="Genomic_DNA"/>
</dbReference>
<dbReference type="GO" id="GO:0006351">
    <property type="term" value="P:DNA-templated transcription"/>
    <property type="evidence" value="ECO:0007669"/>
    <property type="project" value="UniProtKB-UniRule"/>
</dbReference>
<evidence type="ECO:0000256" key="14">
    <source>
        <dbReference type="ARBA" id="ARBA00023280"/>
    </source>
</evidence>
<organism evidence="18 19">
    <name type="scientific">Human papillomavirus 197</name>
    <dbReference type="NCBI Taxonomy" id="1542134"/>
    <lineage>
        <taxon>Viruses</taxon>
        <taxon>Monodnaviria</taxon>
        <taxon>Shotokuvirae</taxon>
        <taxon>Cossaviricota</taxon>
        <taxon>Papovaviricetes</taxon>
        <taxon>Zurhausenvirales</taxon>
        <taxon>Papillomaviridae</taxon>
        <taxon>Firstpapillomavirinae</taxon>
        <taxon>Gammapapillomavirus</taxon>
        <taxon>Gammapapillomavirus 24</taxon>
    </lineage>
</organism>
<comment type="function">
    <text evidence="16">Plays a major role in the induction and maintenance of cellular transformation. E6 associates with host UBE3A/E6-AP ubiquitin-protein ligase and modulates its activity. Protects host keratinocytes from apoptosis by mediating the degradation of host BAK1. May also inhibit host immune response.</text>
</comment>
<keyword evidence="6 16" id="KW-0479">Metal-binding</keyword>
<evidence type="ECO:0000256" key="1">
    <source>
        <dbReference type="ARBA" id="ARBA00006346"/>
    </source>
</evidence>
<dbReference type="GO" id="GO:0052150">
    <property type="term" value="P:symbiont-mediated perturbation of host apoptosis"/>
    <property type="evidence" value="ECO:0007669"/>
    <property type="project" value="UniProtKB-KW"/>
</dbReference>
<evidence type="ECO:0000256" key="9">
    <source>
        <dbReference type="ARBA" id="ARBA00023015"/>
    </source>
</evidence>
<sequence length="147" mass="16855">MEPLLKPLSIDEYCNYFHIDSLYLTLPCIFCHNIIDSLQLTIFQRRQLSLVWRGDNCFAACLSCIANVAKLERNKYFQCLVKGDYIEHCTQTPLQNLLVRCLFCMALLGGDEKIDVIASGENFYLVRGAWKSVCRNCSQNAWGESNN</sequence>